<dbReference type="RefSeq" id="XP_009256662.1">
    <property type="nucleotide sequence ID" value="XM_009258387.1"/>
</dbReference>
<dbReference type="GeneID" id="20363887"/>
<organism evidence="2 3">
    <name type="scientific">Fusarium pseudograminearum (strain CS3096)</name>
    <name type="common">Wheat and barley crown-rot fungus</name>
    <dbReference type="NCBI Taxonomy" id="1028729"/>
    <lineage>
        <taxon>Eukaryota</taxon>
        <taxon>Fungi</taxon>
        <taxon>Dikarya</taxon>
        <taxon>Ascomycota</taxon>
        <taxon>Pezizomycotina</taxon>
        <taxon>Sordariomycetes</taxon>
        <taxon>Hypocreomycetidae</taxon>
        <taxon>Hypocreales</taxon>
        <taxon>Nectriaceae</taxon>
        <taxon>Fusarium</taxon>
    </lineage>
</organism>
<dbReference type="KEGG" id="fpu:FPSE_05269"/>
<evidence type="ECO:0000313" key="3">
    <source>
        <dbReference type="Proteomes" id="UP000007978"/>
    </source>
</evidence>
<dbReference type="OrthoDB" id="10368140at2759"/>
<evidence type="ECO:0000256" key="1">
    <source>
        <dbReference type="SAM" id="MobiDB-lite"/>
    </source>
</evidence>
<dbReference type="HOGENOM" id="CLU_2121301_0_0_1"/>
<gene>
    <name evidence="2" type="ORF">FPSE_05269</name>
</gene>
<evidence type="ECO:0000313" key="2">
    <source>
        <dbReference type="EMBL" id="EKJ74519.1"/>
    </source>
</evidence>
<feature type="region of interest" description="Disordered" evidence="1">
    <location>
        <begin position="1"/>
        <end position="60"/>
    </location>
</feature>
<proteinExistence type="predicted"/>
<reference evidence="2 3" key="1">
    <citation type="journal article" date="2012" name="PLoS Pathog.">
        <title>Comparative pathogenomics reveals horizontally acquired novel virulence genes in fungi infecting cereal hosts.</title>
        <authorList>
            <person name="Gardiner D.M."/>
            <person name="McDonald M.C."/>
            <person name="Covarelli L."/>
            <person name="Solomon P.S."/>
            <person name="Rusu A.G."/>
            <person name="Marshall M."/>
            <person name="Kazan K."/>
            <person name="Chakraborty S."/>
            <person name="McDonald B.A."/>
            <person name="Manners J.M."/>
        </authorList>
    </citation>
    <scope>NUCLEOTIDE SEQUENCE [LARGE SCALE GENOMIC DNA]</scope>
    <source>
        <strain evidence="2 3">CS3096</strain>
    </source>
</reference>
<name>K3VJB1_FUSPC</name>
<dbReference type="AlphaFoldDB" id="K3VJB1"/>
<feature type="compositionally biased region" description="Polar residues" evidence="1">
    <location>
        <begin position="23"/>
        <end position="39"/>
    </location>
</feature>
<sequence>MEDTKTGRKNRRWTRKRGKKAKTPSNKTTTECSRSNTDSVKPANASHEMGAGTPDHTTVSRKVRAKDPNRAQYWDANTVFAPSAIRQQLWKLQQHYAPQETDAAAGASNSVNRC</sequence>
<dbReference type="EMBL" id="AFNW01000108">
    <property type="protein sequence ID" value="EKJ74519.1"/>
    <property type="molecule type" value="Genomic_DNA"/>
</dbReference>
<accession>K3VJB1</accession>
<feature type="compositionally biased region" description="Basic residues" evidence="1">
    <location>
        <begin position="7"/>
        <end position="22"/>
    </location>
</feature>
<comment type="caution">
    <text evidence="2">The sequence shown here is derived from an EMBL/GenBank/DDBJ whole genome shotgun (WGS) entry which is preliminary data.</text>
</comment>
<protein>
    <submittedName>
        <fullName evidence="2">Uncharacterized protein</fullName>
    </submittedName>
</protein>
<dbReference type="Proteomes" id="UP000007978">
    <property type="component" value="Chromosome 2"/>
</dbReference>
<keyword evidence="3" id="KW-1185">Reference proteome</keyword>